<feature type="region of interest" description="Disordered" evidence="4">
    <location>
        <begin position="468"/>
        <end position="487"/>
    </location>
</feature>
<feature type="region of interest" description="Disordered" evidence="4">
    <location>
        <begin position="181"/>
        <end position="203"/>
    </location>
</feature>
<evidence type="ECO:0000256" key="2">
    <source>
        <dbReference type="PROSITE-ProRule" id="PRU00108"/>
    </source>
</evidence>
<feature type="compositionally biased region" description="Acidic residues" evidence="4">
    <location>
        <begin position="513"/>
        <end position="531"/>
    </location>
</feature>
<proteinExistence type="predicted"/>
<feature type="compositionally biased region" description="Polar residues" evidence="4">
    <location>
        <begin position="145"/>
        <end position="165"/>
    </location>
</feature>
<dbReference type="InterPro" id="IPR001356">
    <property type="entry name" value="HD"/>
</dbReference>
<organism evidence="6 7">
    <name type="scientific">Lithospermum erythrorhizon</name>
    <name type="common">Purple gromwell</name>
    <name type="synonym">Lithospermum officinale var. erythrorhizon</name>
    <dbReference type="NCBI Taxonomy" id="34254"/>
    <lineage>
        <taxon>Eukaryota</taxon>
        <taxon>Viridiplantae</taxon>
        <taxon>Streptophyta</taxon>
        <taxon>Embryophyta</taxon>
        <taxon>Tracheophyta</taxon>
        <taxon>Spermatophyta</taxon>
        <taxon>Magnoliopsida</taxon>
        <taxon>eudicotyledons</taxon>
        <taxon>Gunneridae</taxon>
        <taxon>Pentapetalae</taxon>
        <taxon>asterids</taxon>
        <taxon>lamiids</taxon>
        <taxon>Boraginales</taxon>
        <taxon>Boraginaceae</taxon>
        <taxon>Boraginoideae</taxon>
        <taxon>Lithospermeae</taxon>
        <taxon>Lithospermum</taxon>
    </lineage>
</organism>
<dbReference type="Pfam" id="PF00046">
    <property type="entry name" value="Homeodomain"/>
    <property type="match status" value="1"/>
</dbReference>
<evidence type="ECO:0000256" key="4">
    <source>
        <dbReference type="SAM" id="MobiDB-lite"/>
    </source>
</evidence>
<dbReference type="PANTHER" id="PTHR47713">
    <property type="entry name" value="HOMEODOMAIN-LIKE SUPERFAMILY PROTEIN"/>
    <property type="match status" value="1"/>
</dbReference>
<feature type="domain" description="Homeobox" evidence="5">
    <location>
        <begin position="17"/>
        <end position="77"/>
    </location>
</feature>
<dbReference type="PROSITE" id="PS50071">
    <property type="entry name" value="HOMEOBOX_2"/>
    <property type="match status" value="1"/>
</dbReference>
<dbReference type="Gene3D" id="1.10.10.60">
    <property type="entry name" value="Homeodomain-like"/>
    <property type="match status" value="1"/>
</dbReference>
<dbReference type="SMART" id="SM00389">
    <property type="entry name" value="HOX"/>
    <property type="match status" value="1"/>
</dbReference>
<evidence type="ECO:0000259" key="5">
    <source>
        <dbReference type="PROSITE" id="PS50071"/>
    </source>
</evidence>
<name>A0AAV3NVC6_LITER</name>
<dbReference type="SUPFAM" id="SSF46689">
    <property type="entry name" value="Homeodomain-like"/>
    <property type="match status" value="1"/>
</dbReference>
<keyword evidence="2 3" id="KW-0371">Homeobox</keyword>
<dbReference type="EMBL" id="BAABME010000389">
    <property type="protein sequence ID" value="GAA0142356.1"/>
    <property type="molecule type" value="Genomic_DNA"/>
</dbReference>
<dbReference type="GO" id="GO:0005634">
    <property type="term" value="C:nucleus"/>
    <property type="evidence" value="ECO:0007669"/>
    <property type="project" value="UniProtKB-SubCell"/>
</dbReference>
<feature type="region of interest" description="Disordered" evidence="4">
    <location>
        <begin position="395"/>
        <end position="425"/>
    </location>
</feature>
<accession>A0AAV3NVC6</accession>
<dbReference type="PANTHER" id="PTHR47713:SF2">
    <property type="entry name" value="HOMEODOMAIN-LIKE SUPERFAMILY PROTEIN"/>
    <property type="match status" value="1"/>
</dbReference>
<feature type="region of interest" description="Disordered" evidence="4">
    <location>
        <begin position="94"/>
        <end position="132"/>
    </location>
</feature>
<evidence type="ECO:0000313" key="6">
    <source>
        <dbReference type="EMBL" id="GAA0142356.1"/>
    </source>
</evidence>
<dbReference type="GO" id="GO:0003677">
    <property type="term" value="F:DNA binding"/>
    <property type="evidence" value="ECO:0007669"/>
    <property type="project" value="UniProtKB-UniRule"/>
</dbReference>
<reference evidence="6 7" key="1">
    <citation type="submission" date="2024-01" db="EMBL/GenBank/DDBJ databases">
        <title>The complete chloroplast genome sequence of Lithospermum erythrorhizon: insights into the phylogenetic relationship among Boraginaceae species and the maternal lineages of purple gromwells.</title>
        <authorList>
            <person name="Okada T."/>
            <person name="Watanabe K."/>
        </authorList>
    </citation>
    <scope>NUCLEOTIDE SEQUENCE [LARGE SCALE GENOMIC DNA]</scope>
</reference>
<keyword evidence="7" id="KW-1185">Reference proteome</keyword>
<feature type="compositionally biased region" description="Polar residues" evidence="4">
    <location>
        <begin position="181"/>
        <end position="190"/>
    </location>
</feature>
<feature type="DNA-binding region" description="Homeobox" evidence="2">
    <location>
        <begin position="19"/>
        <end position="78"/>
    </location>
</feature>
<comment type="caution">
    <text evidence="6">The sequence shown here is derived from an EMBL/GenBank/DDBJ whole genome shotgun (WGS) entry which is preliminary data.</text>
</comment>
<evidence type="ECO:0000256" key="1">
    <source>
        <dbReference type="ARBA" id="ARBA00004123"/>
    </source>
</evidence>
<dbReference type="AlphaFoldDB" id="A0AAV3NVC6"/>
<feature type="region of interest" description="Disordered" evidence="4">
    <location>
        <begin position="145"/>
        <end position="169"/>
    </location>
</feature>
<feature type="region of interest" description="Disordered" evidence="4">
    <location>
        <begin position="493"/>
        <end position="531"/>
    </location>
</feature>
<keyword evidence="2 3" id="KW-0539">Nucleus</keyword>
<evidence type="ECO:0000313" key="7">
    <source>
        <dbReference type="Proteomes" id="UP001454036"/>
    </source>
</evidence>
<evidence type="ECO:0000256" key="3">
    <source>
        <dbReference type="RuleBase" id="RU000682"/>
    </source>
</evidence>
<gene>
    <name evidence="6" type="ORF">LIER_03273</name>
</gene>
<keyword evidence="2 3" id="KW-0238">DNA-binding</keyword>
<dbReference type="Proteomes" id="UP001454036">
    <property type="component" value="Unassembled WGS sequence"/>
</dbReference>
<feature type="region of interest" description="Disordered" evidence="4">
    <location>
        <begin position="1"/>
        <end position="25"/>
    </location>
</feature>
<comment type="subcellular location">
    <subcellularLocation>
        <location evidence="1 2 3">Nucleus</location>
    </subcellularLocation>
</comment>
<dbReference type="InterPro" id="IPR009057">
    <property type="entry name" value="Homeodomain-like_sf"/>
</dbReference>
<sequence length="531" mass="59393">MSIESSEMPSEDDKALSDKNRKRTLKTKSQIDALEKFYDEHKYPTESLKILAAERIGLTEKQISSWFCHRRLKDKKILNGEVHVNGRQDRLSGVIQDLGSGPRQDSCGSTKQSDDRKQGPIEVQSRRANGHEVFAADLTYERGSHYTSNHSRMDHTSSGSSSSPRNMYRNGDPMHMVSSKFSPQSMSHNVKSGKPRAGPSGYLKVKGRVENSAITAVKKQLGPLYREDGPPLGIEFDPLPAGAFESSNQHPANETYYAGESVPHHPSGATNVDQQYLSKPSYVKDENMSLLADVPKNYKQPSSIKGHGFTSNLSSHKAVKMTRESENSRSFFSQMPKQEFSLPNHTARYMHNESSQMMPRYDGKNHNERSTMLCDGGFRGGTFSAPQHIQPLGGEINPELEEPWSSHERRRKVGRGDRHHSSYSNIAIKGQESDAFEDQGIFRKAAKVNNYLGALRKFDDDRDAVQRNISPKNEMHRANDKYPLYPGKVLRAGMPQQMNQITRSPAEPPSSSSEDDENADTTSSEDSETGV</sequence>
<protein>
    <recommendedName>
        <fullName evidence="5">Homeobox domain-containing protein</fullName>
    </recommendedName>
</protein>
<dbReference type="CDD" id="cd00086">
    <property type="entry name" value="homeodomain"/>
    <property type="match status" value="1"/>
</dbReference>